<name>A0A077YWH2_TRITR</name>
<keyword evidence="1" id="KW-0378">Hydrolase</keyword>
<keyword evidence="1" id="KW-0547">Nucleotide-binding</keyword>
<dbReference type="GO" id="GO:0004386">
    <property type="term" value="F:helicase activity"/>
    <property type="evidence" value="ECO:0007669"/>
    <property type="project" value="UniProtKB-KW"/>
</dbReference>
<accession>A0A077YWH2</accession>
<dbReference type="EMBL" id="HG805821">
    <property type="protein sequence ID" value="CDW52392.1"/>
    <property type="molecule type" value="Genomic_DNA"/>
</dbReference>
<evidence type="ECO:0000313" key="2">
    <source>
        <dbReference type="Proteomes" id="UP000030665"/>
    </source>
</evidence>
<keyword evidence="2" id="KW-1185">Reference proteome</keyword>
<gene>
    <name evidence="1" type="ORF">TTRE_0000065101</name>
</gene>
<protein>
    <submittedName>
        <fullName evidence="1">ATP-dependent DNA helicase hus2</fullName>
    </submittedName>
</protein>
<keyword evidence="1" id="KW-0347">Helicase</keyword>
<reference evidence="1" key="2">
    <citation type="submission" date="2014-03" db="EMBL/GenBank/DDBJ databases">
        <title>The whipworm genome and dual-species transcriptomics of an intimate host-pathogen interaction.</title>
        <authorList>
            <person name="Foth B.J."/>
            <person name="Tsai I.J."/>
            <person name="Reid A.J."/>
            <person name="Bancroft A.J."/>
            <person name="Nichol S."/>
            <person name="Tracey A."/>
            <person name="Holroyd N."/>
            <person name="Cotton J.A."/>
            <person name="Stanley E.J."/>
            <person name="Zarowiecki M."/>
            <person name="Liu J.Z."/>
            <person name="Huckvale T."/>
            <person name="Cooper P.J."/>
            <person name="Grencis R.K."/>
            <person name="Berriman M."/>
        </authorList>
    </citation>
    <scope>NUCLEOTIDE SEQUENCE [LARGE SCALE GENOMIC DNA]</scope>
</reference>
<proteinExistence type="predicted"/>
<reference evidence="1" key="1">
    <citation type="submission" date="2014-01" db="EMBL/GenBank/DDBJ databases">
        <authorList>
            <person name="Aslett M."/>
        </authorList>
    </citation>
    <scope>NUCLEOTIDE SEQUENCE</scope>
</reference>
<dbReference type="Proteomes" id="UP000030665">
    <property type="component" value="Unassembled WGS sequence"/>
</dbReference>
<evidence type="ECO:0000313" key="1">
    <source>
        <dbReference type="EMBL" id="CDW52392.1"/>
    </source>
</evidence>
<dbReference type="AlphaFoldDB" id="A0A077YWH2"/>
<sequence length="99" mass="11405">MEADPNQQQNFPCAISETPSVEQMRGTIRNEYGTIVWHVAASRQHIYNSYKKPIVAVDVFGRESSSIELQCARATCTIHWHPGEDMQNFVSRFRMVNNF</sequence>
<keyword evidence="1" id="KW-0067">ATP-binding</keyword>
<organism evidence="1 2">
    <name type="scientific">Trichuris trichiura</name>
    <name type="common">Whipworm</name>
    <name type="synonym">Trichocephalus trichiurus</name>
    <dbReference type="NCBI Taxonomy" id="36087"/>
    <lineage>
        <taxon>Eukaryota</taxon>
        <taxon>Metazoa</taxon>
        <taxon>Ecdysozoa</taxon>
        <taxon>Nematoda</taxon>
        <taxon>Enoplea</taxon>
        <taxon>Dorylaimia</taxon>
        <taxon>Trichinellida</taxon>
        <taxon>Trichuridae</taxon>
        <taxon>Trichuris</taxon>
    </lineage>
</organism>